<comment type="caution">
    <text evidence="5">The sequence shown here is derived from an EMBL/GenBank/DDBJ whole genome shotgun (WGS) entry which is preliminary data.</text>
</comment>
<dbReference type="Proteomes" id="UP000729733">
    <property type="component" value="Unassembled WGS sequence"/>
</dbReference>
<protein>
    <submittedName>
        <fullName evidence="5">LCP family protein</fullName>
    </submittedName>
</protein>
<feature type="transmembrane region" description="Helical" evidence="2">
    <location>
        <begin position="68"/>
        <end position="88"/>
    </location>
</feature>
<evidence type="ECO:0000256" key="2">
    <source>
        <dbReference type="SAM" id="Phobius"/>
    </source>
</evidence>
<dbReference type="EMBL" id="JADWDC010000006">
    <property type="protein sequence ID" value="MCC0176059.1"/>
    <property type="molecule type" value="Genomic_DNA"/>
</dbReference>
<evidence type="ECO:0000313" key="5">
    <source>
        <dbReference type="EMBL" id="MCC0176059.1"/>
    </source>
</evidence>
<dbReference type="Pfam" id="PF03816">
    <property type="entry name" value="LytR_cpsA_psr"/>
    <property type="match status" value="1"/>
</dbReference>
<sequence>MNQERSHGREKASANWENEITFFHEDTQKLESIPMVDRHPVKHQINLLEEDFERDSKQSYWFYFTRGLFWGVIVGFTAILSASCGVALTKIDRVEKIIVRTIDRNSISTQATTSKSLTRPVNILVLEVKPSSSQITKLSPELVGDSKTILLLQFEPQSNITRIINIPTNSRVKIPDFGWGTIADANRYGGTTLVSQMVVQLMDGLTIDRYIRATPDIFQKLIASGKITLDNCNDNLRNCADLDEQILRQETAAETIRQRLNIPGYLRSFKTTLNQTKAGLDTNLSLAEAMSIANFVKELESDGITVNLVSGYEAGKTININDRLAKSQLTGDQAKLIKPLSTQDNNYLSNNKSSLQHHPIAIQNTTDSPELGMRFVTYLRRQSFQDVYLVEHIPLKLDKTRIIINQSQLSRAKHLQNIIGLGSLEPKPDAKQQPITIQIGEDAHYLPLDNRNY</sequence>
<dbReference type="InterPro" id="IPR004474">
    <property type="entry name" value="LytR_CpsA_psr"/>
</dbReference>
<dbReference type="Pfam" id="PF13399">
    <property type="entry name" value="LytR_C"/>
    <property type="match status" value="1"/>
</dbReference>
<evidence type="ECO:0000256" key="1">
    <source>
        <dbReference type="ARBA" id="ARBA00006068"/>
    </source>
</evidence>
<comment type="similarity">
    <text evidence="1">Belongs to the LytR/CpsA/Psr (LCP) family.</text>
</comment>
<evidence type="ECO:0000313" key="6">
    <source>
        <dbReference type="Proteomes" id="UP000729733"/>
    </source>
</evidence>
<dbReference type="InterPro" id="IPR027381">
    <property type="entry name" value="LytR/CpsA/Psr_C"/>
</dbReference>
<name>A0A964BM93_9CYAN</name>
<dbReference type="PANTHER" id="PTHR33392">
    <property type="entry name" value="POLYISOPRENYL-TEICHOIC ACID--PEPTIDOGLYCAN TEICHOIC ACID TRANSFERASE TAGU"/>
    <property type="match status" value="1"/>
</dbReference>
<dbReference type="InterPro" id="IPR050922">
    <property type="entry name" value="LytR/CpsA/Psr_CW_biosynth"/>
</dbReference>
<feature type="domain" description="LytR/CpsA/Psr regulator C-terminal" evidence="4">
    <location>
        <begin position="360"/>
        <end position="442"/>
    </location>
</feature>
<keyword evidence="6" id="KW-1185">Reference proteome</keyword>
<accession>A0A964BM93</accession>
<reference evidence="5" key="1">
    <citation type="journal article" date="2021" name="Antonie Van Leeuwenhoek">
        <title>Draft genome and description of Waterburya agarophytonicola gen. nov. sp. nov. (Pleurocapsales, Cyanobacteria): a seaweed symbiont.</title>
        <authorList>
            <person name="Bonthond G."/>
            <person name="Shalygin S."/>
            <person name="Bayer T."/>
            <person name="Weinberger F."/>
        </authorList>
    </citation>
    <scope>NUCLEOTIDE SEQUENCE</scope>
    <source>
        <strain evidence="5">KI4</strain>
    </source>
</reference>
<evidence type="ECO:0000259" key="3">
    <source>
        <dbReference type="Pfam" id="PF03816"/>
    </source>
</evidence>
<feature type="domain" description="Cell envelope-related transcriptional attenuator" evidence="3">
    <location>
        <begin position="146"/>
        <end position="223"/>
    </location>
</feature>
<dbReference type="AlphaFoldDB" id="A0A964BM93"/>
<evidence type="ECO:0000259" key="4">
    <source>
        <dbReference type="Pfam" id="PF13399"/>
    </source>
</evidence>
<keyword evidence="2" id="KW-1133">Transmembrane helix</keyword>
<proteinExistence type="inferred from homology"/>
<organism evidence="5 6">
    <name type="scientific">Waterburya agarophytonicola KI4</name>
    <dbReference type="NCBI Taxonomy" id="2874699"/>
    <lineage>
        <taxon>Bacteria</taxon>
        <taxon>Bacillati</taxon>
        <taxon>Cyanobacteriota</taxon>
        <taxon>Cyanophyceae</taxon>
        <taxon>Pleurocapsales</taxon>
        <taxon>Hyellaceae</taxon>
        <taxon>Waterburya</taxon>
        <taxon>Waterburya agarophytonicola</taxon>
    </lineage>
</organism>
<keyword evidence="2" id="KW-0812">Transmembrane</keyword>
<dbReference type="RefSeq" id="WP_229639094.1">
    <property type="nucleotide sequence ID" value="NZ_JADWDC010000006.1"/>
</dbReference>
<dbReference type="Gene3D" id="3.40.630.190">
    <property type="entry name" value="LCP protein"/>
    <property type="match status" value="1"/>
</dbReference>
<gene>
    <name evidence="5" type="ORF">I4641_03580</name>
</gene>
<keyword evidence="2" id="KW-0472">Membrane</keyword>
<dbReference type="PANTHER" id="PTHR33392:SF6">
    <property type="entry name" value="POLYISOPRENYL-TEICHOIC ACID--PEPTIDOGLYCAN TEICHOIC ACID TRANSFERASE TAGU"/>
    <property type="match status" value="1"/>
</dbReference>